<feature type="non-terminal residue" evidence="1">
    <location>
        <position position="1"/>
    </location>
</feature>
<dbReference type="EMBL" id="AUZX01003431">
    <property type="protein sequence ID" value="EQD73921.1"/>
    <property type="molecule type" value="Genomic_DNA"/>
</dbReference>
<evidence type="ECO:0000313" key="1">
    <source>
        <dbReference type="EMBL" id="EQD73921.1"/>
    </source>
</evidence>
<organism evidence="1">
    <name type="scientific">mine drainage metagenome</name>
    <dbReference type="NCBI Taxonomy" id="410659"/>
    <lineage>
        <taxon>unclassified sequences</taxon>
        <taxon>metagenomes</taxon>
        <taxon>ecological metagenomes</taxon>
    </lineage>
</organism>
<comment type="caution">
    <text evidence="1">The sequence shown here is derived from an EMBL/GenBank/DDBJ whole genome shotgun (WGS) entry which is preliminary data.</text>
</comment>
<proteinExistence type="predicted"/>
<protein>
    <submittedName>
        <fullName evidence="1">Uncharacterized protein</fullName>
    </submittedName>
</protein>
<reference evidence="1" key="2">
    <citation type="journal article" date="2014" name="ISME J.">
        <title>Microbial stratification in low pH oxic and suboxic macroscopic growths along an acid mine drainage.</title>
        <authorList>
            <person name="Mendez-Garcia C."/>
            <person name="Mesa V."/>
            <person name="Sprenger R.R."/>
            <person name="Richter M."/>
            <person name="Diez M.S."/>
            <person name="Solano J."/>
            <person name="Bargiela R."/>
            <person name="Golyshina O.V."/>
            <person name="Manteca A."/>
            <person name="Ramos J.L."/>
            <person name="Gallego J.R."/>
            <person name="Llorente I."/>
            <person name="Martins Dos Santos V.A."/>
            <person name="Jensen O.N."/>
            <person name="Pelaez A.I."/>
            <person name="Sanchez J."/>
            <person name="Ferrer M."/>
        </authorList>
    </citation>
    <scope>NUCLEOTIDE SEQUENCE</scope>
</reference>
<reference evidence="1" key="1">
    <citation type="submission" date="2013-08" db="EMBL/GenBank/DDBJ databases">
        <authorList>
            <person name="Mendez C."/>
            <person name="Richter M."/>
            <person name="Ferrer M."/>
            <person name="Sanchez J."/>
        </authorList>
    </citation>
    <scope>NUCLEOTIDE SEQUENCE</scope>
</reference>
<dbReference type="AlphaFoldDB" id="T1BLQ6"/>
<name>T1BLQ6_9ZZZZ</name>
<sequence>GFDWLGATMKAVELAASLGVCEILPVGGQTTGRGKLAVTHQHAVPVKDIWLYPLSRHFRAFLCK</sequence>
<gene>
    <name evidence="1" type="ORF">B1A_04708</name>
</gene>
<accession>T1BLQ6</accession>